<evidence type="ECO:0000313" key="2">
    <source>
        <dbReference type="EMBL" id="KAK9890964.1"/>
    </source>
</evidence>
<reference evidence="2 3" key="1">
    <citation type="submission" date="2023-03" db="EMBL/GenBank/DDBJ databases">
        <title>Genome insight into feeding habits of ladybird beetles.</title>
        <authorList>
            <person name="Li H.-S."/>
            <person name="Huang Y.-H."/>
            <person name="Pang H."/>
        </authorList>
    </citation>
    <scope>NUCLEOTIDE SEQUENCE [LARGE SCALE GENOMIC DNA]</scope>
    <source>
        <strain evidence="2">SYSU_2023b</strain>
        <tissue evidence="2">Whole body</tissue>
    </source>
</reference>
<organism evidence="2 3">
    <name type="scientific">Henosepilachna vigintioctopunctata</name>
    <dbReference type="NCBI Taxonomy" id="420089"/>
    <lineage>
        <taxon>Eukaryota</taxon>
        <taxon>Metazoa</taxon>
        <taxon>Ecdysozoa</taxon>
        <taxon>Arthropoda</taxon>
        <taxon>Hexapoda</taxon>
        <taxon>Insecta</taxon>
        <taxon>Pterygota</taxon>
        <taxon>Neoptera</taxon>
        <taxon>Endopterygota</taxon>
        <taxon>Coleoptera</taxon>
        <taxon>Polyphaga</taxon>
        <taxon>Cucujiformia</taxon>
        <taxon>Coccinelloidea</taxon>
        <taxon>Coccinellidae</taxon>
        <taxon>Epilachninae</taxon>
        <taxon>Epilachnini</taxon>
        <taxon>Henosepilachna</taxon>
    </lineage>
</organism>
<feature type="region of interest" description="Disordered" evidence="1">
    <location>
        <begin position="582"/>
        <end position="605"/>
    </location>
</feature>
<feature type="compositionally biased region" description="Basic residues" evidence="1">
    <location>
        <begin position="271"/>
        <end position="281"/>
    </location>
</feature>
<feature type="region of interest" description="Disordered" evidence="1">
    <location>
        <begin position="258"/>
        <end position="320"/>
    </location>
</feature>
<dbReference type="EMBL" id="JARQZJ010000127">
    <property type="protein sequence ID" value="KAK9890964.1"/>
    <property type="molecule type" value="Genomic_DNA"/>
</dbReference>
<evidence type="ECO:0008006" key="4">
    <source>
        <dbReference type="Google" id="ProtNLM"/>
    </source>
</evidence>
<feature type="compositionally biased region" description="Basic and acidic residues" evidence="1">
    <location>
        <begin position="127"/>
        <end position="144"/>
    </location>
</feature>
<accession>A0AAW1VCR6</accession>
<comment type="caution">
    <text evidence="2">The sequence shown here is derived from an EMBL/GenBank/DDBJ whole genome shotgun (WGS) entry which is preliminary data.</text>
</comment>
<feature type="region of interest" description="Disordered" evidence="1">
    <location>
        <begin position="493"/>
        <end position="525"/>
    </location>
</feature>
<name>A0AAW1VCR6_9CUCU</name>
<gene>
    <name evidence="2" type="ORF">WA026_013302</name>
</gene>
<feature type="compositionally biased region" description="Polar residues" evidence="1">
    <location>
        <begin position="145"/>
        <end position="154"/>
    </location>
</feature>
<protein>
    <recommendedName>
        <fullName evidence="4">Inner centromere protein ARK-binding domain-containing protein</fullName>
    </recommendedName>
</protein>
<feature type="compositionally biased region" description="Basic and acidic residues" evidence="1">
    <location>
        <begin position="282"/>
        <end position="291"/>
    </location>
</feature>
<feature type="compositionally biased region" description="Basic and acidic residues" evidence="1">
    <location>
        <begin position="509"/>
        <end position="525"/>
    </location>
</feature>
<dbReference type="AlphaFoldDB" id="A0AAW1VCR6"/>
<sequence>MEELEQFLEKKVEVRANFVERHLEHNDQTFNTFLKDFETYAKALIKAKKTGNYKPVVSKKAKVRESIKENTRPKDDVQKNKNVYNNNTDIITIKTEKLSIVAPITKDADFEEMPAPTILPPKRKVKKEKESINVKATRGRDNSKSNRTTRSNASKPERNSDVVLQTTPIPFVNLSDSEEEKQPEPVRSTRTRTKKAEPSEESVSTSVRSTRTRTKNKLQLENESVAVSTNMNETESSRNEVTGYFNLENVNSKTTDLEKDIDVSDQPIRMTRTKTKAKPKRERSQSEEQHNKNNHKRSKSNTRSDNEEAPNVSGRTEYEDAVSEIETCKNATFILPSKPTENQRNEVTYRQILDETVILDHQNKAHPLSGNHISDILTDDESLEEAKTVSPQKSKKAKEVFSPYVRSPVKKKVEAFEKFNQHDATEVSSKANTSRVLREIEENRGNVKEKAKGFTPISSKTMYKNGPSSTTKIGKYFGSKSHFLNDSMSLVAKSTPLKGPAPLKPVSVDYREKEAKRQEREREVKRLEQMKQAAMAEKKKRYEEKMLKIQQQKETLEKEKLKALESQRLKEERYKLLLQQKEEKQKQMKEENEKKRLLAKQRAEEKRKEEEYQRMLAHQEKLKNEQLMKKKAEAEDLRKKALQSSTLPVYMVKPAPYLQCADCYDSDDEEYSSKRKIPDWASKYRKFEVDKTQTTLGHRIKNTFFCCQNHTVDLRDLFIQIDPRKLKRTSSANWKKPPRFTMLPDC</sequence>
<evidence type="ECO:0000313" key="3">
    <source>
        <dbReference type="Proteomes" id="UP001431783"/>
    </source>
</evidence>
<proteinExistence type="predicted"/>
<feature type="region of interest" description="Disordered" evidence="1">
    <location>
        <begin position="112"/>
        <end position="221"/>
    </location>
</feature>
<dbReference type="Proteomes" id="UP001431783">
    <property type="component" value="Unassembled WGS sequence"/>
</dbReference>
<keyword evidence="3" id="KW-1185">Reference proteome</keyword>
<evidence type="ECO:0000256" key="1">
    <source>
        <dbReference type="SAM" id="MobiDB-lite"/>
    </source>
</evidence>